<dbReference type="EMBL" id="ML213504">
    <property type="protein sequence ID" value="TFK56116.1"/>
    <property type="molecule type" value="Genomic_DNA"/>
</dbReference>
<dbReference type="InterPro" id="IPR000467">
    <property type="entry name" value="G_patch_dom"/>
</dbReference>
<protein>
    <recommendedName>
        <fullName evidence="2">G-patch domain-containing protein</fullName>
    </recommendedName>
</protein>
<dbReference type="PROSITE" id="PS50174">
    <property type="entry name" value="G_PATCH"/>
    <property type="match status" value="1"/>
</dbReference>
<feature type="region of interest" description="Disordered" evidence="1">
    <location>
        <begin position="19"/>
        <end position="80"/>
    </location>
</feature>
<dbReference type="InterPro" id="IPR025239">
    <property type="entry name" value="DUF4187"/>
</dbReference>
<dbReference type="Pfam" id="PF13821">
    <property type="entry name" value="DUF4187"/>
    <property type="match status" value="1"/>
</dbReference>
<dbReference type="Proteomes" id="UP000305948">
    <property type="component" value="Unassembled WGS sequence"/>
</dbReference>
<dbReference type="SMART" id="SM01173">
    <property type="entry name" value="DUF4187"/>
    <property type="match status" value="1"/>
</dbReference>
<dbReference type="Pfam" id="PF01585">
    <property type="entry name" value="G-patch"/>
    <property type="match status" value="1"/>
</dbReference>
<feature type="region of interest" description="Disordered" evidence="1">
    <location>
        <begin position="96"/>
        <end position="160"/>
    </location>
</feature>
<keyword evidence="4" id="KW-1185">Reference proteome</keyword>
<dbReference type="PANTHER" id="PTHR21032:SF0">
    <property type="entry name" value="G PATCH DOMAIN-CONTAINING PROTEIN 11"/>
    <property type="match status" value="1"/>
</dbReference>
<dbReference type="PANTHER" id="PTHR21032">
    <property type="entry name" value="G PATCH DOMAIN-CONTAINING PROTEIN 11"/>
    <property type="match status" value="1"/>
</dbReference>
<dbReference type="STRING" id="5364.A0A5C3NI19"/>
<feature type="domain" description="G-patch" evidence="2">
    <location>
        <begin position="80"/>
        <end position="134"/>
    </location>
</feature>
<evidence type="ECO:0000313" key="3">
    <source>
        <dbReference type="EMBL" id="TFK56116.1"/>
    </source>
</evidence>
<feature type="region of interest" description="Disordered" evidence="1">
    <location>
        <begin position="264"/>
        <end position="294"/>
    </location>
</feature>
<dbReference type="GO" id="GO:0003676">
    <property type="term" value="F:nucleic acid binding"/>
    <property type="evidence" value="ECO:0007669"/>
    <property type="project" value="InterPro"/>
</dbReference>
<evidence type="ECO:0000259" key="2">
    <source>
        <dbReference type="PROSITE" id="PS50174"/>
    </source>
</evidence>
<feature type="compositionally biased region" description="Basic and acidic residues" evidence="1">
    <location>
        <begin position="27"/>
        <end position="78"/>
    </location>
</feature>
<accession>A0A5C3NI19</accession>
<evidence type="ECO:0000256" key="1">
    <source>
        <dbReference type="SAM" id="MobiDB-lite"/>
    </source>
</evidence>
<gene>
    <name evidence="3" type="ORF">OE88DRAFT_1622679</name>
</gene>
<dbReference type="OrthoDB" id="786951at2759"/>
<proteinExistence type="predicted"/>
<sequence length="351" mass="39667">MADEEDDYLSDKFLLDANAASTSKPKTYAERRKEAERKSKLKQEQNRLKSRKQLELESREEGLSKSLFERAKEEEAFHGKGNKALSMMMKMGFKPGQALGKQEDEPVPEDVSGTSERDASATPTREVGIGSGTKHRIVPLPLNEWTGKHGIGTLKRGPSPTELERLAKMAKKTAEVDQDTFRSRAREDYLERRAEGRLGPAQTTCASLDEKAGKTASFNILWLNPSHPDAFPEGLMDALPDDRVVAMTRWRRDQDDAEARLRKQMKDDALQPLPDDDATPAKSSTQEKAPLSREELEEAVRFLSLSAHERLDTVLEYLRSEYSYCFWCGTQYDSPEDLQQNCPGENEDDHD</sequence>
<dbReference type="GO" id="GO:0000776">
    <property type="term" value="C:kinetochore"/>
    <property type="evidence" value="ECO:0007669"/>
    <property type="project" value="TreeGrafter"/>
</dbReference>
<dbReference type="AlphaFoldDB" id="A0A5C3NI19"/>
<dbReference type="InterPro" id="IPR039249">
    <property type="entry name" value="GPATCH11"/>
</dbReference>
<name>A0A5C3NI19_9AGAM</name>
<organism evidence="3 4">
    <name type="scientific">Heliocybe sulcata</name>
    <dbReference type="NCBI Taxonomy" id="5364"/>
    <lineage>
        <taxon>Eukaryota</taxon>
        <taxon>Fungi</taxon>
        <taxon>Dikarya</taxon>
        <taxon>Basidiomycota</taxon>
        <taxon>Agaricomycotina</taxon>
        <taxon>Agaricomycetes</taxon>
        <taxon>Gloeophyllales</taxon>
        <taxon>Gloeophyllaceae</taxon>
        <taxon>Heliocybe</taxon>
    </lineage>
</organism>
<reference evidence="3 4" key="1">
    <citation type="journal article" date="2019" name="Nat. Ecol. Evol.">
        <title>Megaphylogeny resolves global patterns of mushroom evolution.</title>
        <authorList>
            <person name="Varga T."/>
            <person name="Krizsan K."/>
            <person name="Foldi C."/>
            <person name="Dima B."/>
            <person name="Sanchez-Garcia M."/>
            <person name="Sanchez-Ramirez S."/>
            <person name="Szollosi G.J."/>
            <person name="Szarkandi J.G."/>
            <person name="Papp V."/>
            <person name="Albert L."/>
            <person name="Andreopoulos W."/>
            <person name="Angelini C."/>
            <person name="Antonin V."/>
            <person name="Barry K.W."/>
            <person name="Bougher N.L."/>
            <person name="Buchanan P."/>
            <person name="Buyck B."/>
            <person name="Bense V."/>
            <person name="Catcheside P."/>
            <person name="Chovatia M."/>
            <person name="Cooper J."/>
            <person name="Damon W."/>
            <person name="Desjardin D."/>
            <person name="Finy P."/>
            <person name="Geml J."/>
            <person name="Haridas S."/>
            <person name="Hughes K."/>
            <person name="Justo A."/>
            <person name="Karasinski D."/>
            <person name="Kautmanova I."/>
            <person name="Kiss B."/>
            <person name="Kocsube S."/>
            <person name="Kotiranta H."/>
            <person name="LaButti K.M."/>
            <person name="Lechner B.E."/>
            <person name="Liimatainen K."/>
            <person name="Lipzen A."/>
            <person name="Lukacs Z."/>
            <person name="Mihaltcheva S."/>
            <person name="Morgado L.N."/>
            <person name="Niskanen T."/>
            <person name="Noordeloos M.E."/>
            <person name="Ohm R.A."/>
            <person name="Ortiz-Santana B."/>
            <person name="Ovrebo C."/>
            <person name="Racz N."/>
            <person name="Riley R."/>
            <person name="Savchenko A."/>
            <person name="Shiryaev A."/>
            <person name="Soop K."/>
            <person name="Spirin V."/>
            <person name="Szebenyi C."/>
            <person name="Tomsovsky M."/>
            <person name="Tulloss R.E."/>
            <person name="Uehling J."/>
            <person name="Grigoriev I.V."/>
            <person name="Vagvolgyi C."/>
            <person name="Papp T."/>
            <person name="Martin F.M."/>
            <person name="Miettinen O."/>
            <person name="Hibbett D.S."/>
            <person name="Nagy L.G."/>
        </authorList>
    </citation>
    <scope>NUCLEOTIDE SEQUENCE [LARGE SCALE GENOMIC DNA]</scope>
    <source>
        <strain evidence="3 4">OMC1185</strain>
    </source>
</reference>
<evidence type="ECO:0000313" key="4">
    <source>
        <dbReference type="Proteomes" id="UP000305948"/>
    </source>
</evidence>